<dbReference type="Proteomes" id="UP000319040">
    <property type="component" value="Unassembled WGS sequence"/>
</dbReference>
<keyword evidence="2" id="KW-1185">Reference proteome</keyword>
<protein>
    <submittedName>
        <fullName evidence="1">Uncharacterized protein</fullName>
    </submittedName>
</protein>
<name>A0A521EPE8_SACCC</name>
<sequence>MKRTPKKSGQANGSILSRKGGTIDKFSRYIGAYSKSVIIIRSLVYEKVSLWPYCGY</sequence>
<reference evidence="1 2" key="1">
    <citation type="submission" date="2017-05" db="EMBL/GenBank/DDBJ databases">
        <authorList>
            <person name="Varghese N."/>
            <person name="Submissions S."/>
        </authorList>
    </citation>
    <scope>NUCLEOTIDE SEQUENCE [LARGE SCALE GENOMIC DNA]</scope>
    <source>
        <strain evidence="1 2">DSM 27040</strain>
    </source>
</reference>
<dbReference type="AlphaFoldDB" id="A0A521EPE8"/>
<organism evidence="1 2">
    <name type="scientific">Saccharicrinis carchari</name>
    <dbReference type="NCBI Taxonomy" id="1168039"/>
    <lineage>
        <taxon>Bacteria</taxon>
        <taxon>Pseudomonadati</taxon>
        <taxon>Bacteroidota</taxon>
        <taxon>Bacteroidia</taxon>
        <taxon>Marinilabiliales</taxon>
        <taxon>Marinilabiliaceae</taxon>
        <taxon>Saccharicrinis</taxon>
    </lineage>
</organism>
<evidence type="ECO:0000313" key="1">
    <source>
        <dbReference type="EMBL" id="SMO85788.1"/>
    </source>
</evidence>
<dbReference type="EMBL" id="FXTB01000010">
    <property type="protein sequence ID" value="SMO85788.1"/>
    <property type="molecule type" value="Genomic_DNA"/>
</dbReference>
<evidence type="ECO:0000313" key="2">
    <source>
        <dbReference type="Proteomes" id="UP000319040"/>
    </source>
</evidence>
<proteinExistence type="predicted"/>
<gene>
    <name evidence="1" type="ORF">SAMN06265379_11049</name>
</gene>
<accession>A0A521EPE8</accession>